<dbReference type="AlphaFoldDB" id="A0A8X6Y3D1"/>
<dbReference type="OrthoDB" id="6433745at2759"/>
<dbReference type="EMBL" id="BMAV01014852">
    <property type="protein sequence ID" value="GFY63572.1"/>
    <property type="molecule type" value="Genomic_DNA"/>
</dbReference>
<comment type="caution">
    <text evidence="1">The sequence shown here is derived from an EMBL/GenBank/DDBJ whole genome shotgun (WGS) entry which is preliminary data.</text>
</comment>
<gene>
    <name evidence="1" type="primary">LOC103523277</name>
    <name evidence="1" type="ORF">TNIN_150771</name>
</gene>
<evidence type="ECO:0000313" key="1">
    <source>
        <dbReference type="EMBL" id="GFY63572.1"/>
    </source>
</evidence>
<proteinExistence type="predicted"/>
<accession>A0A8X6Y3D1</accession>
<sequence length="127" mass="14601">MRLKGERETKTVRRKDDENFICPIVLPSNHLLVERLIFENHTNSSHSGTQVVLSNLRQQFLILRGRKTVQSHKPMYSLYKIYTSKEIQTVPAPLPEDRVRDALVFEVTRLDLAGPLLKDVCSNSVTN</sequence>
<reference evidence="1" key="1">
    <citation type="submission" date="2020-08" db="EMBL/GenBank/DDBJ databases">
        <title>Multicomponent nature underlies the extraordinary mechanical properties of spider dragline silk.</title>
        <authorList>
            <person name="Kono N."/>
            <person name="Nakamura H."/>
            <person name="Mori M."/>
            <person name="Yoshida Y."/>
            <person name="Ohtoshi R."/>
            <person name="Malay A.D."/>
            <person name="Moran D.A.P."/>
            <person name="Tomita M."/>
            <person name="Numata K."/>
            <person name="Arakawa K."/>
        </authorList>
    </citation>
    <scope>NUCLEOTIDE SEQUENCE</scope>
</reference>
<organism evidence="1 2">
    <name type="scientific">Trichonephila inaurata madagascariensis</name>
    <dbReference type="NCBI Taxonomy" id="2747483"/>
    <lineage>
        <taxon>Eukaryota</taxon>
        <taxon>Metazoa</taxon>
        <taxon>Ecdysozoa</taxon>
        <taxon>Arthropoda</taxon>
        <taxon>Chelicerata</taxon>
        <taxon>Arachnida</taxon>
        <taxon>Araneae</taxon>
        <taxon>Araneomorphae</taxon>
        <taxon>Entelegynae</taxon>
        <taxon>Araneoidea</taxon>
        <taxon>Nephilidae</taxon>
        <taxon>Trichonephila</taxon>
        <taxon>Trichonephila inaurata</taxon>
    </lineage>
</organism>
<keyword evidence="2" id="KW-1185">Reference proteome</keyword>
<evidence type="ECO:0000313" key="2">
    <source>
        <dbReference type="Proteomes" id="UP000886998"/>
    </source>
</evidence>
<dbReference type="Proteomes" id="UP000886998">
    <property type="component" value="Unassembled WGS sequence"/>
</dbReference>
<protein>
    <submittedName>
        <fullName evidence="1">Uncharacterized protein LOC103523277</fullName>
    </submittedName>
</protein>
<name>A0A8X6Y3D1_9ARAC</name>